<gene>
    <name evidence="1" type="ORF">QD47_26230</name>
</gene>
<protein>
    <submittedName>
        <fullName evidence="1">DNA-binding protein</fullName>
    </submittedName>
</protein>
<name>A0A0D7WVP9_9BACL</name>
<dbReference type="GO" id="GO:0003677">
    <property type="term" value="F:DNA binding"/>
    <property type="evidence" value="ECO:0007669"/>
    <property type="project" value="UniProtKB-KW"/>
</dbReference>
<dbReference type="EMBL" id="JTHP01000085">
    <property type="protein sequence ID" value="KJD42793.1"/>
    <property type="molecule type" value="Genomic_DNA"/>
</dbReference>
<accession>A0A0D7WVP9</accession>
<sequence>MFDKLILDSITGLESLAEMLRAAYSFEEWDAMINIADKLYSSVKDLYEENQVRQAKGQPKIGTDLKRNVAYYFGFSMMSKGIALQKMGRYAESRKCIEKYSELGWIKGLNKEGQKEVIYYKMLAKANTYVLDLLDGNTSVLAEYVEFIRNSEEKELLPSIITILQSALTYNYNVDWVLDEFREKLDALDREYYDTNVSIRYYIDHLYLIALYYFKTGDIVNAINITIKALGTSDKLRDDSGFKKLNALFVSFKQRATREQTEEYDALNKNILERVLQNEKGVLYDGSSIVSAR</sequence>
<evidence type="ECO:0000313" key="1">
    <source>
        <dbReference type="EMBL" id="KJD42793.1"/>
    </source>
</evidence>
<dbReference type="AlphaFoldDB" id="A0A0D7WVP9"/>
<keyword evidence="1" id="KW-0238">DNA-binding</keyword>
<keyword evidence="2" id="KW-1185">Reference proteome</keyword>
<dbReference type="Proteomes" id="UP000032534">
    <property type="component" value="Unassembled WGS sequence"/>
</dbReference>
<comment type="caution">
    <text evidence="1">The sequence shown here is derived from an EMBL/GenBank/DDBJ whole genome shotgun (WGS) entry which is preliminary data.</text>
</comment>
<dbReference type="OrthoDB" id="2512975at2"/>
<reference evidence="1 2" key="1">
    <citation type="submission" date="2014-11" db="EMBL/GenBank/DDBJ databases">
        <title>Draft Genome Sequences of Paenibacillus polymyxa NRRL B-30509 and Paenibacillus terrae NRRL B-30644, Strains from a Poultry Environment that Produce Tridecaptin A and Paenicidins.</title>
        <authorList>
            <person name="van Belkum M.J."/>
            <person name="Lohans C.T."/>
            <person name="Vederas J.C."/>
        </authorList>
    </citation>
    <scope>NUCLEOTIDE SEQUENCE [LARGE SCALE GENOMIC DNA]</scope>
    <source>
        <strain evidence="1 2">NRRL B-30644</strain>
    </source>
</reference>
<proteinExistence type="predicted"/>
<dbReference type="PATRIC" id="fig|159743.3.peg.5821"/>
<dbReference type="RefSeq" id="WP_044648877.1">
    <property type="nucleotide sequence ID" value="NZ_JTHP01000085.1"/>
</dbReference>
<evidence type="ECO:0000313" key="2">
    <source>
        <dbReference type="Proteomes" id="UP000032534"/>
    </source>
</evidence>
<organism evidence="1 2">
    <name type="scientific">Paenibacillus terrae</name>
    <dbReference type="NCBI Taxonomy" id="159743"/>
    <lineage>
        <taxon>Bacteria</taxon>
        <taxon>Bacillati</taxon>
        <taxon>Bacillota</taxon>
        <taxon>Bacilli</taxon>
        <taxon>Bacillales</taxon>
        <taxon>Paenibacillaceae</taxon>
        <taxon>Paenibacillus</taxon>
    </lineage>
</organism>